<dbReference type="SUPFAM" id="SSF46894">
    <property type="entry name" value="C-terminal effector domain of the bipartite response regulators"/>
    <property type="match status" value="1"/>
</dbReference>
<name>A0ABN0Y9Q4_9BACL</name>
<evidence type="ECO:0000256" key="3">
    <source>
        <dbReference type="ARBA" id="ARBA00022553"/>
    </source>
</evidence>
<evidence type="ECO:0000259" key="10">
    <source>
        <dbReference type="PROSITE" id="PS50110"/>
    </source>
</evidence>
<reference evidence="12 13" key="1">
    <citation type="journal article" date="2019" name="Int. J. Syst. Evol. Microbiol.">
        <title>The Global Catalogue of Microorganisms (GCM) 10K type strain sequencing project: providing services to taxonomists for standard genome sequencing and annotation.</title>
        <authorList>
            <consortium name="The Broad Institute Genomics Platform"/>
            <consortium name="The Broad Institute Genome Sequencing Center for Infectious Disease"/>
            <person name="Wu L."/>
            <person name="Ma J."/>
        </authorList>
    </citation>
    <scope>NUCLEOTIDE SEQUENCE [LARGE SCALE GENOMIC DNA]</scope>
    <source>
        <strain evidence="12 13">JCM 12774</strain>
    </source>
</reference>
<evidence type="ECO:0000256" key="9">
    <source>
        <dbReference type="PROSITE-ProRule" id="PRU01091"/>
    </source>
</evidence>
<dbReference type="PROSITE" id="PS51755">
    <property type="entry name" value="OMPR_PHOB"/>
    <property type="match status" value="1"/>
</dbReference>
<keyword evidence="13" id="KW-1185">Reference proteome</keyword>
<feature type="DNA-binding region" description="OmpR/PhoB-type" evidence="9">
    <location>
        <begin position="147"/>
        <end position="245"/>
    </location>
</feature>
<evidence type="ECO:0000256" key="2">
    <source>
        <dbReference type="ARBA" id="ARBA00022490"/>
    </source>
</evidence>
<keyword evidence="5" id="KW-0805">Transcription regulation</keyword>
<evidence type="ECO:0000256" key="4">
    <source>
        <dbReference type="ARBA" id="ARBA00023012"/>
    </source>
</evidence>
<dbReference type="SMART" id="SM00862">
    <property type="entry name" value="Trans_reg_C"/>
    <property type="match status" value="1"/>
</dbReference>
<keyword evidence="7" id="KW-0804">Transcription</keyword>
<evidence type="ECO:0000256" key="6">
    <source>
        <dbReference type="ARBA" id="ARBA00023125"/>
    </source>
</evidence>
<dbReference type="Gene3D" id="6.10.250.690">
    <property type="match status" value="1"/>
</dbReference>
<gene>
    <name evidence="12" type="primary">bceR_1</name>
    <name evidence="12" type="ORF">GCM10008933_18080</name>
</gene>
<evidence type="ECO:0000313" key="12">
    <source>
        <dbReference type="EMBL" id="GAA0387503.1"/>
    </source>
</evidence>
<keyword evidence="4" id="KW-0902">Two-component regulatory system</keyword>
<dbReference type="PANTHER" id="PTHR48111:SF27">
    <property type="entry name" value="SENSORY TRANSDUCTION PROTEIN BCER"/>
    <property type="match status" value="1"/>
</dbReference>
<dbReference type="InterPro" id="IPR016032">
    <property type="entry name" value="Sig_transdc_resp-reg_C-effctor"/>
</dbReference>
<dbReference type="SMART" id="SM00448">
    <property type="entry name" value="REC"/>
    <property type="match status" value="1"/>
</dbReference>
<feature type="domain" description="OmpR/PhoB-type" evidence="11">
    <location>
        <begin position="147"/>
        <end position="245"/>
    </location>
</feature>
<dbReference type="InterPro" id="IPR001867">
    <property type="entry name" value="OmpR/PhoB-type_DNA-bd"/>
</dbReference>
<organism evidence="12 13">
    <name type="scientific">Paenibacillus motobuensis</name>
    <dbReference type="NCBI Taxonomy" id="295324"/>
    <lineage>
        <taxon>Bacteria</taxon>
        <taxon>Bacillati</taxon>
        <taxon>Bacillota</taxon>
        <taxon>Bacilli</taxon>
        <taxon>Bacillales</taxon>
        <taxon>Paenibacillaceae</taxon>
        <taxon>Paenibacillus</taxon>
    </lineage>
</organism>
<keyword evidence="2" id="KW-0963">Cytoplasm</keyword>
<evidence type="ECO:0000256" key="1">
    <source>
        <dbReference type="ARBA" id="ARBA00004496"/>
    </source>
</evidence>
<keyword evidence="6 9" id="KW-0238">DNA-binding</keyword>
<dbReference type="Gene3D" id="1.10.10.10">
    <property type="entry name" value="Winged helix-like DNA-binding domain superfamily/Winged helix DNA-binding domain"/>
    <property type="match status" value="1"/>
</dbReference>
<protein>
    <submittedName>
        <fullName evidence="12">Two-component response regulator BceR</fullName>
    </submittedName>
</protein>
<dbReference type="PROSITE" id="PS50110">
    <property type="entry name" value="RESPONSE_REGULATORY"/>
    <property type="match status" value="1"/>
</dbReference>
<feature type="domain" description="Response regulatory" evidence="10">
    <location>
        <begin position="23"/>
        <end position="136"/>
    </location>
</feature>
<dbReference type="EMBL" id="BAAACX010000008">
    <property type="protein sequence ID" value="GAA0387503.1"/>
    <property type="molecule type" value="Genomic_DNA"/>
</dbReference>
<evidence type="ECO:0000256" key="5">
    <source>
        <dbReference type="ARBA" id="ARBA00023015"/>
    </source>
</evidence>
<dbReference type="Gene3D" id="3.40.50.2300">
    <property type="match status" value="1"/>
</dbReference>
<dbReference type="SUPFAM" id="SSF52172">
    <property type="entry name" value="CheY-like"/>
    <property type="match status" value="1"/>
</dbReference>
<evidence type="ECO:0000256" key="7">
    <source>
        <dbReference type="ARBA" id="ARBA00023163"/>
    </source>
</evidence>
<sequence>MNATLLNSTYSSGKEEGIEMDMTIFVVEDDIRIFDLLKERLEKWSLRVTRPDQFHDVLGPFLYEQPHLVILDIQLPQYDGYHWCREIRAISKVPILFLSSRDHPMDMVMAMNMGADDYIQKPFNMDVLLAKIQAILRRTYAYGEEAADIMEWNGALIDLKRGAIRKDGQEVELTKNEFYILAVLVKAKNEIIPRHELIRKLWEDEQFVNDNTLTANITRLRQKLAFLQLEEAIVTKKGMGYMAITL</sequence>
<evidence type="ECO:0000313" key="13">
    <source>
        <dbReference type="Proteomes" id="UP001500340"/>
    </source>
</evidence>
<dbReference type="Pfam" id="PF00486">
    <property type="entry name" value="Trans_reg_C"/>
    <property type="match status" value="1"/>
</dbReference>
<evidence type="ECO:0000256" key="8">
    <source>
        <dbReference type="PROSITE-ProRule" id="PRU00169"/>
    </source>
</evidence>
<dbReference type="InterPro" id="IPR039420">
    <property type="entry name" value="WalR-like"/>
</dbReference>
<proteinExistence type="predicted"/>
<dbReference type="PANTHER" id="PTHR48111">
    <property type="entry name" value="REGULATOR OF RPOS"/>
    <property type="match status" value="1"/>
</dbReference>
<dbReference type="Pfam" id="PF00072">
    <property type="entry name" value="Response_reg"/>
    <property type="match status" value="1"/>
</dbReference>
<evidence type="ECO:0000259" key="11">
    <source>
        <dbReference type="PROSITE" id="PS51755"/>
    </source>
</evidence>
<keyword evidence="3 8" id="KW-0597">Phosphoprotein</keyword>
<accession>A0ABN0Y9Q4</accession>
<feature type="modified residue" description="4-aspartylphosphate" evidence="8">
    <location>
        <position position="72"/>
    </location>
</feature>
<dbReference type="CDD" id="cd18159">
    <property type="entry name" value="REC_OmpR_NsrR-like"/>
    <property type="match status" value="1"/>
</dbReference>
<comment type="subcellular location">
    <subcellularLocation>
        <location evidence="1">Cytoplasm</location>
    </subcellularLocation>
</comment>
<dbReference type="InterPro" id="IPR001789">
    <property type="entry name" value="Sig_transdc_resp-reg_receiver"/>
</dbReference>
<dbReference type="InterPro" id="IPR011006">
    <property type="entry name" value="CheY-like_superfamily"/>
</dbReference>
<comment type="caution">
    <text evidence="12">The sequence shown here is derived from an EMBL/GenBank/DDBJ whole genome shotgun (WGS) entry which is preliminary data.</text>
</comment>
<dbReference type="Proteomes" id="UP001500340">
    <property type="component" value="Unassembled WGS sequence"/>
</dbReference>
<dbReference type="CDD" id="cd00383">
    <property type="entry name" value="trans_reg_C"/>
    <property type="match status" value="1"/>
</dbReference>
<dbReference type="InterPro" id="IPR036388">
    <property type="entry name" value="WH-like_DNA-bd_sf"/>
</dbReference>